<protein>
    <submittedName>
        <fullName evidence="1">Uncharacterized protein</fullName>
    </submittedName>
</protein>
<dbReference type="EMBL" id="JANHOG010001389">
    <property type="protein sequence ID" value="KAJ3537891.1"/>
    <property type="molecule type" value="Genomic_DNA"/>
</dbReference>
<sequence>MVLYGVRNHGNMQTDVFIAGSGPIGAVYARKCVDAGLRVIMVEVGAADSMTSKPVASLDASRLHTVEFPSGHVLIPGYHKKNQIDYQKDIDRFVNTVSIPTSNVNIPTVDPDSFQATADKPFLFMGRNPAQNPFENLGAEAVTRGVGGMSTHWTCATPRLNPLIERPILDKDAPTDEKIWDELYTEAEDIIGTSRTQFDKSIRQILVLNALRETPNRTFDPLPLACHRLADPGYVEWHATDRILEELFTDLEKSKRFTLMTNHICTKVSMVPRLKGPGGEQDQYEVGAAEVLCLLPQGEGRKDTDPPFYITAKAYVIACGAVGTAQVLANSQRPEPLLDGENEDDKTIIETPLTPNLGSYITEQPMTFCQVVLNADIIAKVDTEPHRPDWWVQGVEDHIRQYPQDPIHIPFRDPEPQITSPFSIDHPWHTQIHRDAFSYGAVAENIDPRLIVDFRFFGYVDPSESNKIVFQKYYSDAYDMPQPTFKFQMSSEDRKRARRMMDDMCKTALKIGGYLPGSEPQFMTPGLALHLAGTVRAGDNRKETVADTYCKVWNFDNLYVGGNGVIPTGFAANPTLTSICYALRGASKIVEKLNGKL</sequence>
<evidence type="ECO:0000313" key="1">
    <source>
        <dbReference type="EMBL" id="KAJ3537891.1"/>
    </source>
</evidence>
<evidence type="ECO:0000313" key="2">
    <source>
        <dbReference type="Proteomes" id="UP001148662"/>
    </source>
</evidence>
<reference evidence="1" key="1">
    <citation type="submission" date="2022-07" db="EMBL/GenBank/DDBJ databases">
        <title>Genome Sequence of Phlebia brevispora.</title>
        <authorList>
            <person name="Buettner E."/>
        </authorList>
    </citation>
    <scope>NUCLEOTIDE SEQUENCE</scope>
    <source>
        <strain evidence="1">MPL23</strain>
    </source>
</reference>
<organism evidence="1 2">
    <name type="scientific">Phlebia brevispora</name>
    <dbReference type="NCBI Taxonomy" id="194682"/>
    <lineage>
        <taxon>Eukaryota</taxon>
        <taxon>Fungi</taxon>
        <taxon>Dikarya</taxon>
        <taxon>Basidiomycota</taxon>
        <taxon>Agaricomycotina</taxon>
        <taxon>Agaricomycetes</taxon>
        <taxon>Polyporales</taxon>
        <taxon>Meruliaceae</taxon>
        <taxon>Phlebia</taxon>
    </lineage>
</organism>
<accession>A0ACC1SEH1</accession>
<name>A0ACC1SEH1_9APHY</name>
<dbReference type="Proteomes" id="UP001148662">
    <property type="component" value="Unassembled WGS sequence"/>
</dbReference>
<proteinExistence type="predicted"/>
<comment type="caution">
    <text evidence="1">The sequence shown here is derived from an EMBL/GenBank/DDBJ whole genome shotgun (WGS) entry which is preliminary data.</text>
</comment>
<gene>
    <name evidence="1" type="ORF">NM688_g6602</name>
</gene>
<keyword evidence="2" id="KW-1185">Reference proteome</keyword>